<dbReference type="GO" id="GO:0005794">
    <property type="term" value="C:Golgi apparatus"/>
    <property type="evidence" value="ECO:0007669"/>
    <property type="project" value="TreeGrafter"/>
</dbReference>
<evidence type="ECO:0000313" key="2">
    <source>
        <dbReference type="EMBL" id="CAJ1387236.1"/>
    </source>
</evidence>
<proteinExistence type="predicted"/>
<feature type="non-terminal residue" evidence="2">
    <location>
        <position position="407"/>
    </location>
</feature>
<dbReference type="PANTHER" id="PTHR34009:SF2">
    <property type="entry name" value="PROTEIN STAR"/>
    <property type="match status" value="1"/>
</dbReference>
<keyword evidence="3" id="KW-1185">Reference proteome</keyword>
<dbReference type="GO" id="GO:0005789">
    <property type="term" value="C:endoplasmic reticulum membrane"/>
    <property type="evidence" value="ECO:0007669"/>
    <property type="project" value="TreeGrafter"/>
</dbReference>
<evidence type="ECO:0000313" key="3">
    <source>
        <dbReference type="Proteomes" id="UP001178507"/>
    </source>
</evidence>
<dbReference type="Gene3D" id="3.40.50.150">
    <property type="entry name" value="Vaccinia Virus protein VP39"/>
    <property type="match status" value="1"/>
</dbReference>
<dbReference type="GO" id="GO:0005886">
    <property type="term" value="C:plasma membrane"/>
    <property type="evidence" value="ECO:0007669"/>
    <property type="project" value="TreeGrafter"/>
</dbReference>
<comment type="caution">
    <text evidence="2">The sequence shown here is derived from an EMBL/GenBank/DDBJ whole genome shotgun (WGS) entry which is preliminary data.</text>
</comment>
<evidence type="ECO:0000259" key="1">
    <source>
        <dbReference type="Pfam" id="PF05050"/>
    </source>
</evidence>
<name>A0AA36II96_9DINO</name>
<sequence>MRRLGVLAGLGTGAAQAVFGSPGPEQEFGIDWLEGWHSQYGQDRKIMRWFYSEEPGSRWYMAAAGQTLRQGVFVDLGAGDGVEKSNSLAFEEKLGWTGLLIEPMPAAFRELQKNRPKAKTVRACVAGATGDKDFVEDGLNSGTTSRQQLTAASAAVTRLRCRSLGDLIDEHLGEMGAHIDYLSLDTEGSELEILRSFNFQKHRVDVISVEVDDILPEVMYKRLSDRLRRNNYAYLERLGADEIWVRQLGFHPDPTCLFSLPLQLDTVPASVPDVGWGGLRRVLKKFLVSLGSGLGELGSAGAFLDQWATGDLRDWSAQCPAGMLSLGLAFSLTRTRDNAAPRDRQSLANELRHHTVFHWNDQLQAVMRTLRHSDLVKASELAGEDFHFRAPLGRLWHLTSFEQILEA</sequence>
<dbReference type="GO" id="GO:0016197">
    <property type="term" value="P:endosomal transport"/>
    <property type="evidence" value="ECO:0007669"/>
    <property type="project" value="TreeGrafter"/>
</dbReference>
<gene>
    <name evidence="2" type="ORF">EVOR1521_LOCUS13356</name>
</gene>
<organism evidence="2 3">
    <name type="scientific">Effrenium voratum</name>
    <dbReference type="NCBI Taxonomy" id="2562239"/>
    <lineage>
        <taxon>Eukaryota</taxon>
        <taxon>Sar</taxon>
        <taxon>Alveolata</taxon>
        <taxon>Dinophyceae</taxon>
        <taxon>Suessiales</taxon>
        <taxon>Symbiodiniaceae</taxon>
        <taxon>Effrenium</taxon>
    </lineage>
</organism>
<dbReference type="SUPFAM" id="SSF53335">
    <property type="entry name" value="S-adenosyl-L-methionine-dependent methyltransferases"/>
    <property type="match status" value="1"/>
</dbReference>
<dbReference type="InterPro" id="IPR029063">
    <property type="entry name" value="SAM-dependent_MTases_sf"/>
</dbReference>
<feature type="domain" description="Methyltransferase FkbM" evidence="1">
    <location>
        <begin position="75"/>
        <end position="232"/>
    </location>
</feature>
<dbReference type="InterPro" id="IPR053202">
    <property type="entry name" value="EGF_Rcpt_Signaling_Reg"/>
</dbReference>
<dbReference type="Proteomes" id="UP001178507">
    <property type="component" value="Unassembled WGS sequence"/>
</dbReference>
<dbReference type="AlphaFoldDB" id="A0AA36II96"/>
<accession>A0AA36II96</accession>
<reference evidence="2" key="1">
    <citation type="submission" date="2023-08" db="EMBL/GenBank/DDBJ databases">
        <authorList>
            <person name="Chen Y."/>
            <person name="Shah S."/>
            <person name="Dougan E. K."/>
            <person name="Thang M."/>
            <person name="Chan C."/>
        </authorList>
    </citation>
    <scope>NUCLEOTIDE SEQUENCE</scope>
</reference>
<dbReference type="InterPro" id="IPR006342">
    <property type="entry name" value="FkbM_mtfrase"/>
</dbReference>
<dbReference type="GO" id="GO:0031902">
    <property type="term" value="C:late endosome membrane"/>
    <property type="evidence" value="ECO:0007669"/>
    <property type="project" value="TreeGrafter"/>
</dbReference>
<dbReference type="Pfam" id="PF05050">
    <property type="entry name" value="Methyltransf_21"/>
    <property type="match status" value="1"/>
</dbReference>
<dbReference type="EMBL" id="CAUJNA010001482">
    <property type="protein sequence ID" value="CAJ1387236.1"/>
    <property type="molecule type" value="Genomic_DNA"/>
</dbReference>
<dbReference type="GO" id="GO:0006888">
    <property type="term" value="P:endoplasmic reticulum to Golgi vesicle-mediated transport"/>
    <property type="evidence" value="ECO:0007669"/>
    <property type="project" value="TreeGrafter"/>
</dbReference>
<dbReference type="PANTHER" id="PTHR34009">
    <property type="entry name" value="PROTEIN STAR"/>
    <property type="match status" value="1"/>
</dbReference>
<protein>
    <recommendedName>
        <fullName evidence="1">Methyltransferase FkbM domain-containing protein</fullName>
    </recommendedName>
</protein>